<evidence type="ECO:0000256" key="1">
    <source>
        <dbReference type="SAM" id="SignalP"/>
    </source>
</evidence>
<feature type="non-terminal residue" evidence="2">
    <location>
        <position position="51"/>
    </location>
</feature>
<dbReference type="EMBL" id="HACG01013644">
    <property type="protein sequence ID" value="CEK60509.1"/>
    <property type="molecule type" value="Transcribed_RNA"/>
</dbReference>
<evidence type="ECO:0000313" key="2">
    <source>
        <dbReference type="EMBL" id="CEK60509.1"/>
    </source>
</evidence>
<accession>A0A0B6YW27</accession>
<feature type="chain" id="PRO_5002110878" evidence="1">
    <location>
        <begin position="18"/>
        <end position="51"/>
    </location>
</feature>
<name>A0A0B6YW27_9EUPU</name>
<organism evidence="2">
    <name type="scientific">Arion vulgaris</name>
    <dbReference type="NCBI Taxonomy" id="1028688"/>
    <lineage>
        <taxon>Eukaryota</taxon>
        <taxon>Metazoa</taxon>
        <taxon>Spiralia</taxon>
        <taxon>Lophotrochozoa</taxon>
        <taxon>Mollusca</taxon>
        <taxon>Gastropoda</taxon>
        <taxon>Heterobranchia</taxon>
        <taxon>Euthyneura</taxon>
        <taxon>Panpulmonata</taxon>
        <taxon>Eupulmonata</taxon>
        <taxon>Stylommatophora</taxon>
        <taxon>Helicina</taxon>
        <taxon>Arionoidea</taxon>
        <taxon>Arionidae</taxon>
        <taxon>Arion</taxon>
    </lineage>
</organism>
<keyword evidence="1" id="KW-0732">Signal</keyword>
<feature type="signal peptide" evidence="1">
    <location>
        <begin position="1"/>
        <end position="17"/>
    </location>
</feature>
<proteinExistence type="predicted"/>
<sequence length="51" mass="5736">MLLIHTCQLFLIAVKTCIPVISFSLLPTPAYLSSLSHCCQHLHTCQLFLHV</sequence>
<protein>
    <submittedName>
        <fullName evidence="2">Uncharacterized protein</fullName>
    </submittedName>
</protein>
<gene>
    <name evidence="2" type="primary">ORF39604</name>
</gene>
<dbReference type="AlphaFoldDB" id="A0A0B6YW27"/>
<reference evidence="2" key="1">
    <citation type="submission" date="2014-12" db="EMBL/GenBank/DDBJ databases">
        <title>Insight into the proteome of Arion vulgaris.</title>
        <authorList>
            <person name="Aradska J."/>
            <person name="Bulat T."/>
            <person name="Smidak R."/>
            <person name="Sarate P."/>
            <person name="Gangsoo J."/>
            <person name="Sialana F."/>
            <person name="Bilban M."/>
            <person name="Lubec G."/>
        </authorList>
    </citation>
    <scope>NUCLEOTIDE SEQUENCE</scope>
    <source>
        <tissue evidence="2">Skin</tissue>
    </source>
</reference>